<dbReference type="AlphaFoldDB" id="A0A540LTL1"/>
<gene>
    <name evidence="1" type="ORF">C1H46_024617</name>
</gene>
<comment type="caution">
    <text evidence="1">The sequence shown here is derived from an EMBL/GenBank/DDBJ whole genome shotgun (WGS) entry which is preliminary data.</text>
</comment>
<organism evidence="1 2">
    <name type="scientific">Malus baccata</name>
    <name type="common">Siberian crab apple</name>
    <name type="synonym">Pyrus baccata</name>
    <dbReference type="NCBI Taxonomy" id="106549"/>
    <lineage>
        <taxon>Eukaryota</taxon>
        <taxon>Viridiplantae</taxon>
        <taxon>Streptophyta</taxon>
        <taxon>Embryophyta</taxon>
        <taxon>Tracheophyta</taxon>
        <taxon>Spermatophyta</taxon>
        <taxon>Magnoliopsida</taxon>
        <taxon>eudicotyledons</taxon>
        <taxon>Gunneridae</taxon>
        <taxon>Pentapetalae</taxon>
        <taxon>rosids</taxon>
        <taxon>fabids</taxon>
        <taxon>Rosales</taxon>
        <taxon>Rosaceae</taxon>
        <taxon>Amygdaloideae</taxon>
        <taxon>Maleae</taxon>
        <taxon>Malus</taxon>
    </lineage>
</organism>
<keyword evidence="2" id="KW-1185">Reference proteome</keyword>
<sequence length="67" mass="7695">MRSVAAKLYIVASSLKTFFLMTIAKNFCILISQDFENRPDSNYDWNQGNERVCGPWMVQKLAYQGQG</sequence>
<proteinExistence type="predicted"/>
<accession>A0A540LTL1</accession>
<reference evidence="1 2" key="1">
    <citation type="journal article" date="2019" name="G3 (Bethesda)">
        <title>Sequencing of a Wild Apple (Malus baccata) Genome Unravels the Differences Between Cultivated and Wild Apple Species Regarding Disease Resistance and Cold Tolerance.</title>
        <authorList>
            <person name="Chen X."/>
        </authorList>
    </citation>
    <scope>NUCLEOTIDE SEQUENCE [LARGE SCALE GENOMIC DNA]</scope>
    <source>
        <strain evidence="2">cv. Shandingzi</strain>
        <tissue evidence="1">Leaves</tissue>
    </source>
</reference>
<evidence type="ECO:0000313" key="1">
    <source>
        <dbReference type="EMBL" id="TQD89851.1"/>
    </source>
</evidence>
<name>A0A540LTL1_MALBA</name>
<dbReference type="Proteomes" id="UP000315295">
    <property type="component" value="Unassembled WGS sequence"/>
</dbReference>
<protein>
    <submittedName>
        <fullName evidence="1">Uncharacterized protein</fullName>
    </submittedName>
</protein>
<evidence type="ECO:0000313" key="2">
    <source>
        <dbReference type="Proteomes" id="UP000315295"/>
    </source>
</evidence>
<dbReference type="EMBL" id="VIEB01000468">
    <property type="protein sequence ID" value="TQD89851.1"/>
    <property type="molecule type" value="Genomic_DNA"/>
</dbReference>